<dbReference type="AlphaFoldDB" id="A0A1H9BSS0"/>
<dbReference type="OrthoDB" id="2068092at2"/>
<reference evidence="1 2" key="1">
    <citation type="submission" date="2016-10" db="EMBL/GenBank/DDBJ databases">
        <authorList>
            <person name="de Groot N.N."/>
        </authorList>
    </citation>
    <scope>NUCLEOTIDE SEQUENCE [LARGE SCALE GENOMIC DNA]</scope>
    <source>
        <strain evidence="1 2">DSM 15695</strain>
    </source>
</reference>
<organism evidence="1 2">
    <name type="scientific">Ignavigranum ruoffiae</name>
    <dbReference type="NCBI Taxonomy" id="89093"/>
    <lineage>
        <taxon>Bacteria</taxon>
        <taxon>Bacillati</taxon>
        <taxon>Bacillota</taxon>
        <taxon>Bacilli</taxon>
        <taxon>Lactobacillales</taxon>
        <taxon>Aerococcaceae</taxon>
        <taxon>Ignavigranum</taxon>
    </lineage>
</organism>
<accession>A0A1H9BSS0</accession>
<proteinExistence type="predicted"/>
<evidence type="ECO:0000313" key="2">
    <source>
        <dbReference type="Proteomes" id="UP000198833"/>
    </source>
</evidence>
<evidence type="ECO:0008006" key="3">
    <source>
        <dbReference type="Google" id="ProtNLM"/>
    </source>
</evidence>
<protein>
    <recommendedName>
        <fullName evidence="3">Phage XkdN-like tail assembly chaperone protein, TAC</fullName>
    </recommendedName>
</protein>
<name>A0A1H9BSS0_9LACT</name>
<gene>
    <name evidence="1" type="ORF">SAMN04488558_10391</name>
</gene>
<dbReference type="EMBL" id="FOEN01000003">
    <property type="protein sequence ID" value="SEP92010.1"/>
    <property type="molecule type" value="Genomic_DNA"/>
</dbReference>
<sequence>MIKGQTKSGFKYEIEEKRLENYELMEVISKVDSQPLLLPKVIDLLLGEDADKLKDHVRDEDGIVSAEKLFGEIEEIFASQTQVKN</sequence>
<keyword evidence="2" id="KW-1185">Reference proteome</keyword>
<dbReference type="Proteomes" id="UP000198833">
    <property type="component" value="Unassembled WGS sequence"/>
</dbReference>
<dbReference type="RefSeq" id="WP_092570853.1">
    <property type="nucleotide sequence ID" value="NZ_CALUDV010000023.1"/>
</dbReference>
<dbReference type="STRING" id="89093.SAMN04488558_10391"/>
<evidence type="ECO:0000313" key="1">
    <source>
        <dbReference type="EMBL" id="SEP92010.1"/>
    </source>
</evidence>